<dbReference type="GO" id="GO:0016740">
    <property type="term" value="F:transferase activity"/>
    <property type="evidence" value="ECO:0007669"/>
    <property type="project" value="UniProtKB-KW"/>
</dbReference>
<name>A0ABN0PK08_9GAMM</name>
<sequence length="80" mass="9519">MHPLNDDKHHLTSGIIRELISQGIYPEIQAEQFDLQPSDEWKYPQRSESIIFLMKGRMTPHWKLDRCLTSLRTKQIRVSE</sequence>
<reference evidence="1 2" key="1">
    <citation type="journal article" date="2013" name="Genome Announc.">
        <title>Draft Genome Sequence of Shewanella decolorationis S12, a Dye-Degrading Bacterium Isolated from a Wastewater Treatment Plant.</title>
        <authorList>
            <person name="Xu M."/>
            <person name="Fang Y."/>
            <person name="Liu J."/>
            <person name="Chen X."/>
            <person name="Sun G."/>
            <person name="Guo J."/>
            <person name="Hua Z."/>
            <person name="Tu Q."/>
            <person name="Wu L."/>
            <person name="Zhou J."/>
            <person name="Liu X."/>
        </authorList>
    </citation>
    <scope>NUCLEOTIDE SEQUENCE [LARGE SCALE GENOMIC DNA]</scope>
    <source>
        <strain evidence="1 2">S12</strain>
    </source>
</reference>
<protein>
    <submittedName>
        <fullName evidence="1">Glycosyl transferase</fullName>
    </submittedName>
</protein>
<organism evidence="1 2">
    <name type="scientific">Shewanella decolorationis S12</name>
    <dbReference type="NCBI Taxonomy" id="1353536"/>
    <lineage>
        <taxon>Bacteria</taxon>
        <taxon>Pseudomonadati</taxon>
        <taxon>Pseudomonadota</taxon>
        <taxon>Gammaproteobacteria</taxon>
        <taxon>Alteromonadales</taxon>
        <taxon>Shewanellaceae</taxon>
        <taxon>Shewanella</taxon>
    </lineage>
</organism>
<keyword evidence="1" id="KW-0808">Transferase</keyword>
<dbReference type="Proteomes" id="UP000017548">
    <property type="component" value="Unassembled WGS sequence"/>
</dbReference>
<comment type="caution">
    <text evidence="1">The sequence shown here is derived from an EMBL/GenBank/DDBJ whole genome shotgun (WGS) entry which is preliminary data.</text>
</comment>
<evidence type="ECO:0000313" key="2">
    <source>
        <dbReference type="Proteomes" id="UP000017548"/>
    </source>
</evidence>
<proteinExistence type="predicted"/>
<keyword evidence="2" id="KW-1185">Reference proteome</keyword>
<accession>A0ABN0PK08</accession>
<evidence type="ECO:0000313" key="1">
    <source>
        <dbReference type="EMBL" id="ESE40332.1"/>
    </source>
</evidence>
<gene>
    <name evidence="1" type="ORF">SHD_3084</name>
</gene>
<dbReference type="EMBL" id="AXZL01000072">
    <property type="protein sequence ID" value="ESE40332.1"/>
    <property type="molecule type" value="Genomic_DNA"/>
</dbReference>